<dbReference type="PANTHER" id="PTHR36966">
    <property type="entry name" value="REP-ASSOCIATED TYROSINE TRANSPOSASE"/>
    <property type="match status" value="1"/>
</dbReference>
<evidence type="ECO:0008006" key="3">
    <source>
        <dbReference type="Google" id="ProtNLM"/>
    </source>
</evidence>
<proteinExistence type="predicted"/>
<gene>
    <name evidence="1" type="ORF">PQO03_07295</name>
</gene>
<dbReference type="InterPro" id="IPR036515">
    <property type="entry name" value="Transposase_17_sf"/>
</dbReference>
<sequence>MVHSWKSYTAHEIRKLLSENKAGETPALPGGKLWQEEYWDRFIRDERHFINTIEYIHQNPVKARLCNELTTWPWSSAYKV</sequence>
<dbReference type="RefSeq" id="WP_274149147.1">
    <property type="nucleotide sequence ID" value="NZ_CP117811.1"/>
</dbReference>
<organism evidence="1 2">
    <name type="scientific">Lentisphaera profundi</name>
    <dbReference type="NCBI Taxonomy" id="1658616"/>
    <lineage>
        <taxon>Bacteria</taxon>
        <taxon>Pseudomonadati</taxon>
        <taxon>Lentisphaerota</taxon>
        <taxon>Lentisphaeria</taxon>
        <taxon>Lentisphaerales</taxon>
        <taxon>Lentisphaeraceae</taxon>
        <taxon>Lentisphaera</taxon>
    </lineage>
</organism>
<dbReference type="Proteomes" id="UP001214250">
    <property type="component" value="Chromosome 1"/>
</dbReference>
<protein>
    <recommendedName>
        <fullName evidence="3">Transposase IS200-like domain-containing protein</fullName>
    </recommendedName>
</protein>
<dbReference type="PANTHER" id="PTHR36966:SF1">
    <property type="entry name" value="REP-ASSOCIATED TYROSINE TRANSPOSASE"/>
    <property type="match status" value="1"/>
</dbReference>
<dbReference type="SUPFAM" id="SSF143422">
    <property type="entry name" value="Transposase IS200-like"/>
    <property type="match status" value="1"/>
</dbReference>
<accession>A0ABY7VNM3</accession>
<keyword evidence="2" id="KW-1185">Reference proteome</keyword>
<reference evidence="1 2" key="1">
    <citation type="submission" date="2023-02" db="EMBL/GenBank/DDBJ databases">
        <title>Genome sequence of Lentisphaera profundi SAORIC-696.</title>
        <authorList>
            <person name="Kim e."/>
            <person name="Cho J.-C."/>
            <person name="Choi A."/>
            <person name="Kang I."/>
        </authorList>
    </citation>
    <scope>NUCLEOTIDE SEQUENCE [LARGE SCALE GENOMIC DNA]</scope>
    <source>
        <strain evidence="1 2">SAORIC-696</strain>
    </source>
</reference>
<name>A0ABY7VNM3_9BACT</name>
<evidence type="ECO:0000313" key="1">
    <source>
        <dbReference type="EMBL" id="WDE95522.1"/>
    </source>
</evidence>
<dbReference type="InterPro" id="IPR052715">
    <property type="entry name" value="RAYT_transposase"/>
</dbReference>
<dbReference type="Gene3D" id="3.30.70.1290">
    <property type="entry name" value="Transposase IS200-like"/>
    <property type="match status" value="1"/>
</dbReference>
<evidence type="ECO:0000313" key="2">
    <source>
        <dbReference type="Proteomes" id="UP001214250"/>
    </source>
</evidence>
<dbReference type="EMBL" id="CP117811">
    <property type="protein sequence ID" value="WDE95522.1"/>
    <property type="molecule type" value="Genomic_DNA"/>
</dbReference>